<keyword evidence="1" id="KW-0472">Membrane</keyword>
<dbReference type="Proteomes" id="UP000551616">
    <property type="component" value="Unassembled WGS sequence"/>
</dbReference>
<evidence type="ECO:0000313" key="3">
    <source>
        <dbReference type="Proteomes" id="UP000551616"/>
    </source>
</evidence>
<keyword evidence="3" id="KW-1185">Reference proteome</keyword>
<dbReference type="RefSeq" id="WP_207396041.1">
    <property type="nucleotide sequence ID" value="NZ_JABRWO010000004.1"/>
</dbReference>
<reference evidence="2 3" key="1">
    <citation type="submission" date="2020-05" db="EMBL/GenBank/DDBJ databases">
        <title>Bremerella alba sp. nov., a novel planctomycete isolated from the surface of the macroalga Fucus spiralis.</title>
        <authorList>
            <person name="Godinho O."/>
            <person name="Botelho R."/>
            <person name="Albuquerque L."/>
            <person name="Wiegand S."/>
            <person name="Da Costa M.S."/>
            <person name="Lobo-Da-Cunha A."/>
            <person name="Jogler C."/>
            <person name="Lage O.M."/>
        </authorList>
    </citation>
    <scope>NUCLEOTIDE SEQUENCE [LARGE SCALE GENOMIC DNA]</scope>
    <source>
        <strain evidence="2 3">FF15</strain>
    </source>
</reference>
<dbReference type="EMBL" id="JABRWO010000004">
    <property type="protein sequence ID" value="MBA2114579.1"/>
    <property type="molecule type" value="Genomic_DNA"/>
</dbReference>
<evidence type="ECO:0000313" key="2">
    <source>
        <dbReference type="EMBL" id="MBA2114579.1"/>
    </source>
</evidence>
<evidence type="ECO:0000256" key="1">
    <source>
        <dbReference type="SAM" id="Phobius"/>
    </source>
</evidence>
<organism evidence="2 3">
    <name type="scientific">Bremerella alba</name>
    <dbReference type="NCBI Taxonomy" id="980252"/>
    <lineage>
        <taxon>Bacteria</taxon>
        <taxon>Pseudomonadati</taxon>
        <taxon>Planctomycetota</taxon>
        <taxon>Planctomycetia</taxon>
        <taxon>Pirellulales</taxon>
        <taxon>Pirellulaceae</taxon>
        <taxon>Bremerella</taxon>
    </lineage>
</organism>
<name>A0A7V8V4K4_9BACT</name>
<dbReference type="AlphaFoldDB" id="A0A7V8V4K4"/>
<proteinExistence type="predicted"/>
<accession>A0A7V8V4K4</accession>
<feature type="transmembrane region" description="Helical" evidence="1">
    <location>
        <begin position="12"/>
        <end position="35"/>
    </location>
</feature>
<sequence length="140" mass="15514">MSRNVSQLGLSVIECVVALSILGAMLSVVLSIQVVQSARIGLSKQKLVAEQTLSNLAQRVVAADETEIAKETIESWTQQLEQQQELPPDTIQVELNAVSEPADGQRIVLTWKPKSPHLPEYSLVAWRFEQTPREVAEEQP</sequence>
<gene>
    <name evidence="2" type="ORF">HOV93_17450</name>
</gene>
<comment type="caution">
    <text evidence="2">The sequence shown here is derived from an EMBL/GenBank/DDBJ whole genome shotgun (WGS) entry which is preliminary data.</text>
</comment>
<keyword evidence="1" id="KW-0812">Transmembrane</keyword>
<keyword evidence="1" id="KW-1133">Transmembrane helix</keyword>
<protein>
    <recommendedName>
        <fullName evidence="4">Prepilin-type N-terminal cleavage/methylation domain-containing protein</fullName>
    </recommendedName>
</protein>
<evidence type="ECO:0008006" key="4">
    <source>
        <dbReference type="Google" id="ProtNLM"/>
    </source>
</evidence>